<dbReference type="GO" id="GO:0004527">
    <property type="term" value="F:exonuclease activity"/>
    <property type="evidence" value="ECO:0007669"/>
    <property type="project" value="UniProtKB-KW"/>
</dbReference>
<protein>
    <submittedName>
        <fullName evidence="5">DNA repair exonuclease</fullName>
    </submittedName>
</protein>
<reference evidence="6 8" key="2">
    <citation type="journal article" date="2019" name="Nat. Microbiol.">
        <title>Wide diversity of methane and short-chain alkane metabolisms in uncultured archaea.</title>
        <authorList>
            <person name="Borrel G."/>
            <person name="Adam P.S."/>
            <person name="McKay L.J."/>
            <person name="Chen L.X."/>
            <person name="Sierra-Garcia I.N."/>
            <person name="Sieber C.M."/>
            <person name="Letourneur Q."/>
            <person name="Ghozlane A."/>
            <person name="Andersen G.L."/>
            <person name="Li W.J."/>
            <person name="Hallam S.J."/>
            <person name="Muyzer G."/>
            <person name="de Oliveira V.M."/>
            <person name="Inskeep W.P."/>
            <person name="Banfield J.F."/>
            <person name="Gribaldo S."/>
        </authorList>
    </citation>
    <scope>NUCLEOTIDE SEQUENCE [LARGE SCALE GENOMIC DNA]</scope>
    <source>
        <strain evidence="6">NM4</strain>
    </source>
</reference>
<feature type="domain" description="Calcineurin-like phosphoesterase" evidence="4">
    <location>
        <begin position="1"/>
        <end position="198"/>
    </location>
</feature>
<dbReference type="CDD" id="cd00840">
    <property type="entry name" value="MPP_Mre11_N"/>
    <property type="match status" value="1"/>
</dbReference>
<keyword evidence="2" id="KW-0378">Hydrolase</keyword>
<evidence type="ECO:0000256" key="3">
    <source>
        <dbReference type="ARBA" id="ARBA00022839"/>
    </source>
</evidence>
<evidence type="ECO:0000313" key="5">
    <source>
        <dbReference type="EMBL" id="RSN75954.1"/>
    </source>
</evidence>
<dbReference type="Proteomes" id="UP000316217">
    <property type="component" value="Unassembled WGS sequence"/>
</dbReference>
<evidence type="ECO:0000313" key="8">
    <source>
        <dbReference type="Proteomes" id="UP000316217"/>
    </source>
</evidence>
<keyword evidence="1" id="KW-0540">Nuclease</keyword>
<evidence type="ECO:0000313" key="7">
    <source>
        <dbReference type="Proteomes" id="UP000277582"/>
    </source>
</evidence>
<reference evidence="5 7" key="1">
    <citation type="submission" date="2018-10" db="EMBL/GenBank/DDBJ databases">
        <title>Co-occurring genomic capacity for anaerobic methane metabolism and dissimilatory sulfite reduction discovered in the Korarchaeota.</title>
        <authorList>
            <person name="Mckay L.J."/>
            <person name="Dlakic M."/>
            <person name="Fields M.W."/>
            <person name="Delmont T.O."/>
            <person name="Eren A.M."/>
            <person name="Jay Z.J."/>
            <person name="Klingelsmith K.B."/>
            <person name="Rusch D.B."/>
            <person name="Inskeep W.P."/>
        </authorList>
    </citation>
    <scope>NUCLEOTIDE SEQUENCE [LARGE SCALE GENOMIC DNA]</scope>
    <source>
        <strain evidence="5 7">MDKW</strain>
    </source>
</reference>
<keyword evidence="7" id="KW-1185">Reference proteome</keyword>
<dbReference type="Pfam" id="PF00149">
    <property type="entry name" value="Metallophos"/>
    <property type="match status" value="1"/>
</dbReference>
<accession>A0A3R9R6K2</accession>
<name>A0A3R9R6K2_9CREN</name>
<dbReference type="PANTHER" id="PTHR30337:SF0">
    <property type="entry name" value="NUCLEASE SBCCD SUBUNIT D"/>
    <property type="match status" value="1"/>
</dbReference>
<keyword evidence="3 5" id="KW-0269">Exonuclease</keyword>
<evidence type="ECO:0000259" key="4">
    <source>
        <dbReference type="Pfam" id="PF00149"/>
    </source>
</evidence>
<dbReference type="InterPro" id="IPR041796">
    <property type="entry name" value="Mre11_N"/>
</dbReference>
<dbReference type="InterPro" id="IPR004843">
    <property type="entry name" value="Calcineurin-like_PHP"/>
</dbReference>
<comment type="caution">
    <text evidence="5">The sequence shown here is derived from an EMBL/GenBank/DDBJ whole genome shotgun (WGS) entry which is preliminary data.</text>
</comment>
<dbReference type="AlphaFoldDB" id="A0A3R9R6K2"/>
<dbReference type="OrthoDB" id="11638at2157"/>
<dbReference type="PANTHER" id="PTHR30337">
    <property type="entry name" value="COMPONENT OF ATP-DEPENDENT DSDNA EXONUCLEASE"/>
    <property type="match status" value="1"/>
</dbReference>
<proteinExistence type="predicted"/>
<evidence type="ECO:0000256" key="1">
    <source>
        <dbReference type="ARBA" id="ARBA00022722"/>
    </source>
</evidence>
<dbReference type="EMBL" id="RCOS01000066">
    <property type="protein sequence ID" value="RSN75954.1"/>
    <property type="molecule type" value="Genomic_DNA"/>
</dbReference>
<dbReference type="EMBL" id="RXII01000041">
    <property type="protein sequence ID" value="RZN62629.1"/>
    <property type="molecule type" value="Genomic_DNA"/>
</dbReference>
<evidence type="ECO:0000256" key="2">
    <source>
        <dbReference type="ARBA" id="ARBA00022801"/>
    </source>
</evidence>
<dbReference type="InterPro" id="IPR050535">
    <property type="entry name" value="DNA_Repair-Maintenance_Comp"/>
</dbReference>
<dbReference type="InterPro" id="IPR029052">
    <property type="entry name" value="Metallo-depent_PP-like"/>
</dbReference>
<gene>
    <name evidence="5" type="ORF">D6D85_05310</name>
    <name evidence="6" type="ORF">EF810_02380</name>
</gene>
<dbReference type="Proteomes" id="UP000277582">
    <property type="component" value="Unassembled WGS sequence"/>
</dbReference>
<sequence length="395" mass="46229">MRIVHIADTHLGKRQYGILEREQDLYNAFDEAVEKIVEVKPDIVVHSGDIFDSYRPAPWTLLRAVNGIMRIVESGANFIAVQGNHDLGPSPEGGKDSPFPLLERIFGEKFVYLGRKRPFIRFDDVIICGLPYHPASMRKQLISLIEDIAKSVKDDNGFKIAVLHQGISPFLSEYKTEIHKADIERLPFDYFALGHYHNRREHSDGRKIYAYPGSTENIEEREVEESRVLGKGFFLIDTEKEERNFIRLERVRPYYILKKSISSIMGIEELMNEVRRIALSEKIPPMMRIRAKTREDLVDEVNKAHKDLLDELEGRYLRIFLDITSEEMERVELEGASSLDIEEMLREWFKERELERELGIEIYRAFREGKRGEDLKNFVMRKLERWLDEVNIGRS</sequence>
<evidence type="ECO:0000313" key="6">
    <source>
        <dbReference type="EMBL" id="RZN62629.1"/>
    </source>
</evidence>
<organism evidence="5 7">
    <name type="scientific">Candidatus Methanodesulfokora washburnensis</name>
    <dbReference type="NCBI Taxonomy" id="2478471"/>
    <lineage>
        <taxon>Archaea</taxon>
        <taxon>Thermoproteota</taxon>
        <taxon>Candidatus Korarchaeia</taxon>
        <taxon>Candidatus Korarchaeia incertae sedis</taxon>
        <taxon>Candidatus Methanodesulfokora</taxon>
    </lineage>
</organism>
<dbReference type="SUPFAM" id="SSF56300">
    <property type="entry name" value="Metallo-dependent phosphatases"/>
    <property type="match status" value="1"/>
</dbReference>
<dbReference type="Gene3D" id="3.60.21.10">
    <property type="match status" value="1"/>
</dbReference>
<dbReference type="RefSeq" id="WP_125670992.1">
    <property type="nucleotide sequence ID" value="NZ_RCOS01000066.1"/>
</dbReference>